<evidence type="ECO:0000256" key="2">
    <source>
        <dbReference type="SAM" id="MobiDB-lite"/>
    </source>
</evidence>
<keyword evidence="5" id="KW-1185">Reference proteome</keyword>
<gene>
    <name evidence="4" type="ORF">CTZ28_39750</name>
</gene>
<dbReference type="Proteomes" id="UP000270471">
    <property type="component" value="Unassembled WGS sequence"/>
</dbReference>
<dbReference type="InterPro" id="IPR036890">
    <property type="entry name" value="HATPase_C_sf"/>
</dbReference>
<organism evidence="4 5">
    <name type="scientific">Streptomyces shenzhenensis</name>
    <dbReference type="NCBI Taxonomy" id="943815"/>
    <lineage>
        <taxon>Bacteria</taxon>
        <taxon>Bacillati</taxon>
        <taxon>Actinomycetota</taxon>
        <taxon>Actinomycetes</taxon>
        <taxon>Kitasatosporales</taxon>
        <taxon>Streptomycetaceae</taxon>
        <taxon>Streptomyces</taxon>
    </lineage>
</organism>
<dbReference type="EMBL" id="PENI01000041">
    <property type="protein sequence ID" value="RMB80528.1"/>
    <property type="molecule type" value="Genomic_DNA"/>
</dbReference>
<dbReference type="PANTHER" id="PTHR35526:SF3">
    <property type="entry name" value="ANTI-SIGMA-F FACTOR RSBW"/>
    <property type="match status" value="1"/>
</dbReference>
<name>A0A3M0HWM6_9ACTN</name>
<feature type="region of interest" description="Disordered" evidence="2">
    <location>
        <begin position="124"/>
        <end position="144"/>
    </location>
</feature>
<dbReference type="CDD" id="cd16936">
    <property type="entry name" value="HATPase_RsbW-like"/>
    <property type="match status" value="1"/>
</dbReference>
<evidence type="ECO:0000256" key="1">
    <source>
        <dbReference type="ARBA" id="ARBA00022527"/>
    </source>
</evidence>
<dbReference type="AlphaFoldDB" id="A0A3M0HWM6"/>
<keyword evidence="4" id="KW-0067">ATP-binding</keyword>
<evidence type="ECO:0000313" key="4">
    <source>
        <dbReference type="EMBL" id="RMB80528.1"/>
    </source>
</evidence>
<keyword evidence="1" id="KW-0418">Kinase</keyword>
<evidence type="ECO:0000313" key="5">
    <source>
        <dbReference type="Proteomes" id="UP000270471"/>
    </source>
</evidence>
<dbReference type="OrthoDB" id="5184679at2"/>
<keyword evidence="1" id="KW-0808">Transferase</keyword>
<dbReference type="InterPro" id="IPR003594">
    <property type="entry name" value="HATPase_dom"/>
</dbReference>
<dbReference type="GO" id="GO:0005524">
    <property type="term" value="F:ATP binding"/>
    <property type="evidence" value="ECO:0007669"/>
    <property type="project" value="UniProtKB-KW"/>
</dbReference>
<dbReference type="Gene3D" id="3.30.565.10">
    <property type="entry name" value="Histidine kinase-like ATPase, C-terminal domain"/>
    <property type="match status" value="1"/>
</dbReference>
<sequence length="144" mass="14883">MTDMETTRTQALKAPAVVEGDSPAGVARARDVARAFVEDLDPPPASETAETFVLVVFELTTNALRHGGGRYILRLGATADAVRVAVTDLNLSPPQGRAPDQGDGAGGFGWPMVRRLASGVTIAPGPGRGWPPATVTAPPRGSRG</sequence>
<proteinExistence type="predicted"/>
<dbReference type="InterPro" id="IPR050267">
    <property type="entry name" value="Anti-sigma-factor_SerPK"/>
</dbReference>
<dbReference type="RefSeq" id="WP_121894677.1">
    <property type="nucleotide sequence ID" value="NZ_PENI01000041.1"/>
</dbReference>
<accession>A0A3M0HWM6</accession>
<evidence type="ECO:0000259" key="3">
    <source>
        <dbReference type="Pfam" id="PF13581"/>
    </source>
</evidence>
<dbReference type="SUPFAM" id="SSF55874">
    <property type="entry name" value="ATPase domain of HSP90 chaperone/DNA topoisomerase II/histidine kinase"/>
    <property type="match status" value="1"/>
</dbReference>
<dbReference type="PANTHER" id="PTHR35526">
    <property type="entry name" value="ANTI-SIGMA-F FACTOR RSBW-RELATED"/>
    <property type="match status" value="1"/>
</dbReference>
<dbReference type="GO" id="GO:0004674">
    <property type="term" value="F:protein serine/threonine kinase activity"/>
    <property type="evidence" value="ECO:0007669"/>
    <property type="project" value="UniProtKB-KW"/>
</dbReference>
<keyword evidence="4" id="KW-0547">Nucleotide-binding</keyword>
<dbReference type="Pfam" id="PF13581">
    <property type="entry name" value="HATPase_c_2"/>
    <property type="match status" value="1"/>
</dbReference>
<protein>
    <submittedName>
        <fullName evidence="4">ATP-binding protein</fullName>
    </submittedName>
</protein>
<keyword evidence="1" id="KW-0723">Serine/threonine-protein kinase</keyword>
<feature type="domain" description="Histidine kinase/HSP90-like ATPase" evidence="3">
    <location>
        <begin position="23"/>
        <end position="122"/>
    </location>
</feature>
<comment type="caution">
    <text evidence="4">The sequence shown here is derived from an EMBL/GenBank/DDBJ whole genome shotgun (WGS) entry which is preliminary data.</text>
</comment>
<reference evidence="4 5" key="1">
    <citation type="submission" date="2017-11" db="EMBL/GenBank/DDBJ databases">
        <title>Draft genome of actinobacteria isolated from guarana (Paullinia cupana (Mart.) Ducke.</title>
        <authorList>
            <person name="Siqueira K.A."/>
            <person name="Liotti R.G."/>
            <person name="Mendes T.A.O."/>
            <person name="Soares M.A."/>
        </authorList>
    </citation>
    <scope>NUCLEOTIDE SEQUENCE [LARGE SCALE GENOMIC DNA]</scope>
    <source>
        <strain evidence="4 5">193</strain>
    </source>
</reference>